<name>A0ABT6CMG3_9SPHN</name>
<reference evidence="1 2" key="1">
    <citation type="submission" date="2023-03" db="EMBL/GenBank/DDBJ databases">
        <title>Novosphingobium cyanobacteriorum sp. nov., isolated from a eutrophic reservoir during the Microcystis bloom period.</title>
        <authorList>
            <person name="Kang M."/>
            <person name="Le V."/>
            <person name="Ko S.-R."/>
            <person name="Lee S.-A."/>
            <person name="Ahn C.-Y."/>
        </authorList>
    </citation>
    <scope>NUCLEOTIDE SEQUENCE [LARGE SCALE GENOMIC DNA]</scope>
    <source>
        <strain evidence="1 2">HBC54</strain>
    </source>
</reference>
<organism evidence="1 2">
    <name type="scientific">Novosphingobium cyanobacteriorum</name>
    <dbReference type="NCBI Taxonomy" id="3024215"/>
    <lineage>
        <taxon>Bacteria</taxon>
        <taxon>Pseudomonadati</taxon>
        <taxon>Pseudomonadota</taxon>
        <taxon>Alphaproteobacteria</taxon>
        <taxon>Sphingomonadales</taxon>
        <taxon>Sphingomonadaceae</taxon>
        <taxon>Novosphingobium</taxon>
    </lineage>
</organism>
<evidence type="ECO:0008006" key="3">
    <source>
        <dbReference type="Google" id="ProtNLM"/>
    </source>
</evidence>
<proteinExistence type="predicted"/>
<evidence type="ECO:0000313" key="2">
    <source>
        <dbReference type="Proteomes" id="UP001222770"/>
    </source>
</evidence>
<evidence type="ECO:0000313" key="1">
    <source>
        <dbReference type="EMBL" id="MDF8335052.1"/>
    </source>
</evidence>
<dbReference type="RefSeq" id="WP_277279847.1">
    <property type="nucleotide sequence ID" value="NZ_JAROCY010000020.1"/>
</dbReference>
<dbReference type="EMBL" id="JAROCY010000020">
    <property type="protein sequence ID" value="MDF8335052.1"/>
    <property type="molecule type" value="Genomic_DNA"/>
</dbReference>
<gene>
    <name evidence="1" type="ORF">POM99_17735</name>
</gene>
<keyword evidence="2" id="KW-1185">Reference proteome</keyword>
<dbReference type="Proteomes" id="UP001222770">
    <property type="component" value="Unassembled WGS sequence"/>
</dbReference>
<protein>
    <recommendedName>
        <fullName evidence="3">Spore coat protein U domain-containing protein</fullName>
    </recommendedName>
</protein>
<accession>A0ABT6CMG3</accession>
<comment type="caution">
    <text evidence="1">The sequence shown here is derived from an EMBL/GenBank/DDBJ whole genome shotgun (WGS) entry which is preliminary data.</text>
</comment>
<sequence>MPSAALADTIAIPARGTVVPACRIFNSGNFPTLNIGTPGAGSAQATVHCNTPFVVRVQSTRGQLQNLSPAQQGTTPVLPYNLAVQLPLDSGSSVSATCSSASLRSGQSSCALSPAGAGLSTGASPAWNRNMAMTITWGASATPLMTSGRYVDRLVVTLGAQP</sequence>